<gene>
    <name evidence="1" type="ORF">NDU88_005080</name>
</gene>
<dbReference type="AlphaFoldDB" id="A0AAV7M878"/>
<name>A0AAV7M878_PLEWA</name>
<evidence type="ECO:0000313" key="1">
    <source>
        <dbReference type="EMBL" id="KAJ1099990.1"/>
    </source>
</evidence>
<proteinExistence type="predicted"/>
<keyword evidence="2" id="KW-1185">Reference proteome</keyword>
<organism evidence="1 2">
    <name type="scientific">Pleurodeles waltl</name>
    <name type="common">Iberian ribbed newt</name>
    <dbReference type="NCBI Taxonomy" id="8319"/>
    <lineage>
        <taxon>Eukaryota</taxon>
        <taxon>Metazoa</taxon>
        <taxon>Chordata</taxon>
        <taxon>Craniata</taxon>
        <taxon>Vertebrata</taxon>
        <taxon>Euteleostomi</taxon>
        <taxon>Amphibia</taxon>
        <taxon>Batrachia</taxon>
        <taxon>Caudata</taxon>
        <taxon>Salamandroidea</taxon>
        <taxon>Salamandridae</taxon>
        <taxon>Pleurodelinae</taxon>
        <taxon>Pleurodeles</taxon>
    </lineage>
</organism>
<accession>A0AAV7M878</accession>
<sequence length="138" mass="15052">MWVLEETVWGGVLDERSQRGLSVLGVGMWAEATWSVCHGRCFSARYDLQGVEGAKGALLLEEEASGNRGSTRAQSSVGLGLMTLAFHQVCTQAEESTLVPHPRSQSLQEYKGDFTDSSIKKARVESHLQRAKKEGRGG</sequence>
<dbReference type="Proteomes" id="UP001066276">
    <property type="component" value="Chromosome 10"/>
</dbReference>
<comment type="caution">
    <text evidence="1">The sequence shown here is derived from an EMBL/GenBank/DDBJ whole genome shotgun (WGS) entry which is preliminary data.</text>
</comment>
<dbReference type="EMBL" id="JANPWB010000014">
    <property type="protein sequence ID" value="KAJ1099990.1"/>
    <property type="molecule type" value="Genomic_DNA"/>
</dbReference>
<evidence type="ECO:0000313" key="2">
    <source>
        <dbReference type="Proteomes" id="UP001066276"/>
    </source>
</evidence>
<reference evidence="1" key="1">
    <citation type="journal article" date="2022" name="bioRxiv">
        <title>Sequencing and chromosome-scale assembly of the giantPleurodeles waltlgenome.</title>
        <authorList>
            <person name="Brown T."/>
            <person name="Elewa A."/>
            <person name="Iarovenko S."/>
            <person name="Subramanian E."/>
            <person name="Araus A.J."/>
            <person name="Petzold A."/>
            <person name="Susuki M."/>
            <person name="Suzuki K.-i.T."/>
            <person name="Hayashi T."/>
            <person name="Toyoda A."/>
            <person name="Oliveira C."/>
            <person name="Osipova E."/>
            <person name="Leigh N.D."/>
            <person name="Simon A."/>
            <person name="Yun M.H."/>
        </authorList>
    </citation>
    <scope>NUCLEOTIDE SEQUENCE</scope>
    <source>
        <strain evidence="1">20211129_DDA</strain>
        <tissue evidence="1">Liver</tissue>
    </source>
</reference>
<protein>
    <submittedName>
        <fullName evidence="1">Uncharacterized protein</fullName>
    </submittedName>
</protein>